<keyword evidence="3" id="KW-1185">Reference proteome</keyword>
<dbReference type="EMBL" id="JBDJPC010000011">
    <property type="protein sequence ID" value="KAL1489939.1"/>
    <property type="molecule type" value="Genomic_DNA"/>
</dbReference>
<feature type="signal peptide" evidence="1">
    <location>
        <begin position="1"/>
        <end position="20"/>
    </location>
</feature>
<evidence type="ECO:0000313" key="3">
    <source>
        <dbReference type="Proteomes" id="UP001566132"/>
    </source>
</evidence>
<keyword evidence="1" id="KW-0732">Signal</keyword>
<reference evidence="2 3" key="1">
    <citation type="submission" date="2024-05" db="EMBL/GenBank/DDBJ databases">
        <title>Genetic variation in Jamaican populations of the coffee berry borer (Hypothenemus hampei).</title>
        <authorList>
            <person name="Errbii M."/>
            <person name="Myrie A."/>
        </authorList>
    </citation>
    <scope>NUCLEOTIDE SEQUENCE [LARGE SCALE GENOMIC DNA]</scope>
    <source>
        <strain evidence="2">JA-Hopewell-2020-01-JO</strain>
        <tissue evidence="2">Whole body</tissue>
    </source>
</reference>
<dbReference type="AlphaFoldDB" id="A0ABD1E5H6"/>
<comment type="caution">
    <text evidence="2">The sequence shown here is derived from an EMBL/GenBank/DDBJ whole genome shotgun (WGS) entry which is preliminary data.</text>
</comment>
<feature type="chain" id="PRO_5044760431" evidence="1">
    <location>
        <begin position="21"/>
        <end position="118"/>
    </location>
</feature>
<evidence type="ECO:0000256" key="1">
    <source>
        <dbReference type="SAM" id="SignalP"/>
    </source>
</evidence>
<protein>
    <submittedName>
        <fullName evidence="2">Uncharacterized protein</fullName>
    </submittedName>
</protein>
<proteinExistence type="predicted"/>
<accession>A0ABD1E5H6</accession>
<evidence type="ECO:0000313" key="2">
    <source>
        <dbReference type="EMBL" id="KAL1489939.1"/>
    </source>
</evidence>
<name>A0ABD1E5H6_HYPHA</name>
<dbReference type="Proteomes" id="UP001566132">
    <property type="component" value="Unassembled WGS sequence"/>
</dbReference>
<sequence length="118" mass="11977">MPSLIFKIIFLFSIMELALTVVIDGGVTVIGPDEPGTLLKGPASRASVKGPSGPIILANEDTGAVSASRISGGVVSQGLQNSGDIVEVVPVVSAPVVPSAAVPLIPIQAPLQLNNLYH</sequence>
<gene>
    <name evidence="2" type="ORF">ABEB36_013864</name>
</gene>
<organism evidence="2 3">
    <name type="scientific">Hypothenemus hampei</name>
    <name type="common">Coffee berry borer</name>
    <dbReference type="NCBI Taxonomy" id="57062"/>
    <lineage>
        <taxon>Eukaryota</taxon>
        <taxon>Metazoa</taxon>
        <taxon>Ecdysozoa</taxon>
        <taxon>Arthropoda</taxon>
        <taxon>Hexapoda</taxon>
        <taxon>Insecta</taxon>
        <taxon>Pterygota</taxon>
        <taxon>Neoptera</taxon>
        <taxon>Endopterygota</taxon>
        <taxon>Coleoptera</taxon>
        <taxon>Polyphaga</taxon>
        <taxon>Cucujiformia</taxon>
        <taxon>Curculionidae</taxon>
        <taxon>Scolytinae</taxon>
        <taxon>Hypothenemus</taxon>
    </lineage>
</organism>